<organism evidence="1 2">
    <name type="scientific">Bacteroides uniformis</name>
    <dbReference type="NCBI Taxonomy" id="820"/>
    <lineage>
        <taxon>Bacteria</taxon>
        <taxon>Pseudomonadati</taxon>
        <taxon>Bacteroidota</taxon>
        <taxon>Bacteroidia</taxon>
        <taxon>Bacteroidales</taxon>
        <taxon>Bacteroidaceae</taxon>
        <taxon>Bacteroides</taxon>
    </lineage>
</organism>
<proteinExistence type="predicted"/>
<name>A0A6I0LMH5_BACUN</name>
<evidence type="ECO:0000313" key="1">
    <source>
        <dbReference type="EMBL" id="KAB4248390.1"/>
    </source>
</evidence>
<dbReference type="AlphaFoldDB" id="A0A6I0LMH5"/>
<dbReference type="EMBL" id="WCTJ01000039">
    <property type="protein sequence ID" value="KAB4248390.1"/>
    <property type="molecule type" value="Genomic_DNA"/>
</dbReference>
<sequence length="195" mass="23427">MKVTNVQVYDLKESVIACRNAMRLVPPEYTDEEFEKSFERAKKLCQASTGEVRCHANFRTGIRVSFDIEYPNYISPEMQRYHWYDIVTSSSKMHRLVQMDFDKCCNKWVTEETKRQMKQLISEYNNDKSEDNFMRVLSNCPQGVMLFMRVSTNYEQLRTIYLQRKSHRLPEWRSFCKWIKTLPYANELIICKQPE</sequence>
<comment type="caution">
    <text evidence="1">The sequence shown here is derived from an EMBL/GenBank/DDBJ whole genome shotgun (WGS) entry which is preliminary data.</text>
</comment>
<gene>
    <name evidence="1" type="ORF">GAP48_18750</name>
</gene>
<protein>
    <submittedName>
        <fullName evidence="1">Uncharacterized protein</fullName>
    </submittedName>
</protein>
<reference evidence="1 2" key="1">
    <citation type="journal article" date="2019" name="Nat. Med.">
        <title>A library of human gut bacterial isolates paired with longitudinal multiomics data enables mechanistic microbiome research.</title>
        <authorList>
            <person name="Poyet M."/>
            <person name="Groussin M."/>
            <person name="Gibbons S.M."/>
            <person name="Avila-Pacheco J."/>
            <person name="Jiang X."/>
            <person name="Kearney S.M."/>
            <person name="Perrotta A.R."/>
            <person name="Berdy B."/>
            <person name="Zhao S."/>
            <person name="Lieberman T.D."/>
            <person name="Swanson P.K."/>
            <person name="Smith M."/>
            <person name="Roesemann S."/>
            <person name="Alexander J.E."/>
            <person name="Rich S.A."/>
            <person name="Livny J."/>
            <person name="Vlamakis H."/>
            <person name="Clish C."/>
            <person name="Bullock K."/>
            <person name="Deik A."/>
            <person name="Scott J."/>
            <person name="Pierce K.A."/>
            <person name="Xavier R.J."/>
            <person name="Alm E.J."/>
        </authorList>
    </citation>
    <scope>NUCLEOTIDE SEQUENCE [LARGE SCALE GENOMIC DNA]</scope>
    <source>
        <strain evidence="1 2">BIOML-A3</strain>
    </source>
</reference>
<dbReference type="RefSeq" id="WP_151882033.1">
    <property type="nucleotide sequence ID" value="NZ_WCTH01000011.1"/>
</dbReference>
<dbReference type="Proteomes" id="UP000487989">
    <property type="component" value="Unassembled WGS sequence"/>
</dbReference>
<evidence type="ECO:0000313" key="2">
    <source>
        <dbReference type="Proteomes" id="UP000487989"/>
    </source>
</evidence>
<accession>A0A6I0LMH5</accession>